<evidence type="ECO:0000256" key="2">
    <source>
        <dbReference type="SAM" id="Phobius"/>
    </source>
</evidence>
<name>A0A9X1SU22_9ACTN</name>
<feature type="transmembrane region" description="Helical" evidence="2">
    <location>
        <begin position="316"/>
        <end position="336"/>
    </location>
</feature>
<dbReference type="Pfam" id="PF19040">
    <property type="entry name" value="SGNH"/>
    <property type="match status" value="1"/>
</dbReference>
<dbReference type="Proteomes" id="UP001138997">
    <property type="component" value="Unassembled WGS sequence"/>
</dbReference>
<feature type="domain" description="SGNH" evidence="4">
    <location>
        <begin position="489"/>
        <end position="713"/>
    </location>
</feature>
<protein>
    <submittedName>
        <fullName evidence="5">Acyltransferase</fullName>
    </submittedName>
</protein>
<feature type="transmembrane region" description="Helical" evidence="2">
    <location>
        <begin position="95"/>
        <end position="115"/>
    </location>
</feature>
<keyword evidence="2" id="KW-0812">Transmembrane</keyword>
<feature type="transmembrane region" description="Helical" evidence="2">
    <location>
        <begin position="136"/>
        <end position="155"/>
    </location>
</feature>
<dbReference type="PANTHER" id="PTHR23028:SF53">
    <property type="entry name" value="ACYL_TRANSF_3 DOMAIN-CONTAINING PROTEIN"/>
    <property type="match status" value="1"/>
</dbReference>
<feature type="transmembrane region" description="Helical" evidence="2">
    <location>
        <begin position="356"/>
        <end position="373"/>
    </location>
</feature>
<keyword evidence="2" id="KW-1133">Transmembrane helix</keyword>
<feature type="transmembrane region" description="Helical" evidence="2">
    <location>
        <begin position="293"/>
        <end position="310"/>
    </location>
</feature>
<feature type="transmembrane region" description="Helical" evidence="2">
    <location>
        <begin position="226"/>
        <end position="247"/>
    </location>
</feature>
<sequence>MEAGTGLPLRPRTSTAPEPAARIGRTPAAGTLRLGPPSSGLWIPLQTPRTEPIPVRPARAAAERTPFRSDVQGLRAVAVLMVLLYHTGLGPSGGFLGVDVFFVLSGFLITGLLVREHHKTGRIALAAFWAKRARRLLPASVLVLLFTCVTARWWLPAARWEDIGHDAIASAAYAINWRMAAESVDYLSEGAAPSPLQHFWSLAIEEQFYVAWPLLISLVLLVRTRLLAIAAISAVIAGSLGLALLTYSPQTYFTTHTRVWELAAGALCAITMPRPRRGRHLQAASTGQSRLKAGLGWAGLVMIIGALFVVGPSTMWPGPLTVLVVVGTVLILRYGLAPQGSHRLLSNRVLTRIGDISYSLYLWHWPLVVFAQVDGELTATEGLAIVAISLALAAATYVLVENPARSARFWAPTKFGLAGGLTLALVAAGSGSVLAQQRSVPEAVHALGAAGDIVVQPTANALTPRPEEAKNDSGDIYTRGCPSNYADPGVRPCVFDFRTGPASPTVVAVGDSKMGQWVPALQEIAQEQNWRLISMTKAGCAFSDTQRNENRALYTSCITWNHSVLEQIRAIGPDLLFTTQLETYPVLLEGRVVKGEAKRREMIRGLGVRLEEMKSQGIPVVTFAETPRMAMDVPECVSLNLQTLAGCAKDRVEALSGSGIVKAAAQRAGDPVLDLNDRLCTFSQCPAVIGDVLIYRDDHHLSGTYSATLAPFVRDRLAAAIDPALARVLVPNRS</sequence>
<gene>
    <name evidence="5" type="ORF">LR394_09995</name>
</gene>
<keyword evidence="2" id="KW-0472">Membrane</keyword>
<dbReference type="InterPro" id="IPR002656">
    <property type="entry name" value="Acyl_transf_3_dom"/>
</dbReference>
<keyword evidence="5" id="KW-0808">Transferase</keyword>
<comment type="caution">
    <text evidence="5">The sequence shown here is derived from an EMBL/GenBank/DDBJ whole genome shotgun (WGS) entry which is preliminary data.</text>
</comment>
<evidence type="ECO:0000313" key="5">
    <source>
        <dbReference type="EMBL" id="MCD5311230.1"/>
    </source>
</evidence>
<dbReference type="InterPro" id="IPR050879">
    <property type="entry name" value="Acyltransferase_3"/>
</dbReference>
<accession>A0A9X1SU22</accession>
<dbReference type="GO" id="GO:0009103">
    <property type="term" value="P:lipopolysaccharide biosynthetic process"/>
    <property type="evidence" value="ECO:0007669"/>
    <property type="project" value="TreeGrafter"/>
</dbReference>
<dbReference type="RefSeq" id="WP_231440408.1">
    <property type="nucleotide sequence ID" value="NZ_JAJOMB010000004.1"/>
</dbReference>
<keyword evidence="6" id="KW-1185">Reference proteome</keyword>
<dbReference type="AlphaFoldDB" id="A0A9X1SU22"/>
<organism evidence="5 6">
    <name type="scientific">Kineosporia babensis</name>
    <dbReference type="NCBI Taxonomy" id="499548"/>
    <lineage>
        <taxon>Bacteria</taxon>
        <taxon>Bacillati</taxon>
        <taxon>Actinomycetota</taxon>
        <taxon>Actinomycetes</taxon>
        <taxon>Kineosporiales</taxon>
        <taxon>Kineosporiaceae</taxon>
        <taxon>Kineosporia</taxon>
    </lineage>
</organism>
<proteinExistence type="predicted"/>
<evidence type="ECO:0000313" key="6">
    <source>
        <dbReference type="Proteomes" id="UP001138997"/>
    </source>
</evidence>
<dbReference type="InterPro" id="IPR043968">
    <property type="entry name" value="SGNH"/>
</dbReference>
<feature type="transmembrane region" description="Helical" evidence="2">
    <location>
        <begin position="412"/>
        <end position="435"/>
    </location>
</feature>
<keyword evidence="5" id="KW-0012">Acyltransferase</keyword>
<dbReference type="GO" id="GO:0016020">
    <property type="term" value="C:membrane"/>
    <property type="evidence" value="ECO:0007669"/>
    <property type="project" value="TreeGrafter"/>
</dbReference>
<dbReference type="PANTHER" id="PTHR23028">
    <property type="entry name" value="ACETYLTRANSFERASE"/>
    <property type="match status" value="1"/>
</dbReference>
<feature type="domain" description="Acyltransferase 3" evidence="3">
    <location>
        <begin position="71"/>
        <end position="397"/>
    </location>
</feature>
<evidence type="ECO:0000259" key="4">
    <source>
        <dbReference type="Pfam" id="PF19040"/>
    </source>
</evidence>
<dbReference type="Pfam" id="PF01757">
    <property type="entry name" value="Acyl_transf_3"/>
    <property type="match status" value="1"/>
</dbReference>
<feature type="transmembrane region" description="Helical" evidence="2">
    <location>
        <begin position="379"/>
        <end position="400"/>
    </location>
</feature>
<reference evidence="5" key="1">
    <citation type="submission" date="2021-11" db="EMBL/GenBank/DDBJ databases">
        <title>Streptomyces corallinus and Kineosporia corallina sp. nov., two new coral-derived marine actinobacteria.</title>
        <authorList>
            <person name="Buangrab K."/>
            <person name="Sutthacheep M."/>
            <person name="Yeemin T."/>
            <person name="Harunari E."/>
            <person name="Igarashi Y."/>
            <person name="Sripreechasak P."/>
            <person name="Kanchanasin P."/>
            <person name="Tanasupawat S."/>
            <person name="Phongsopitanun W."/>
        </authorList>
    </citation>
    <scope>NUCLEOTIDE SEQUENCE</scope>
    <source>
        <strain evidence="5">JCM 31032</strain>
    </source>
</reference>
<dbReference type="EMBL" id="JAJOMB010000004">
    <property type="protein sequence ID" value="MCD5311230.1"/>
    <property type="molecule type" value="Genomic_DNA"/>
</dbReference>
<feature type="region of interest" description="Disordered" evidence="1">
    <location>
        <begin position="1"/>
        <end position="37"/>
    </location>
</feature>
<dbReference type="GO" id="GO:0016747">
    <property type="term" value="F:acyltransferase activity, transferring groups other than amino-acyl groups"/>
    <property type="evidence" value="ECO:0007669"/>
    <property type="project" value="InterPro"/>
</dbReference>
<evidence type="ECO:0000259" key="3">
    <source>
        <dbReference type="Pfam" id="PF01757"/>
    </source>
</evidence>
<evidence type="ECO:0000256" key="1">
    <source>
        <dbReference type="SAM" id="MobiDB-lite"/>
    </source>
</evidence>